<organism evidence="2 3">
    <name type="scientific">Spirosoma pollinicola</name>
    <dbReference type="NCBI Taxonomy" id="2057025"/>
    <lineage>
        <taxon>Bacteria</taxon>
        <taxon>Pseudomonadati</taxon>
        <taxon>Bacteroidota</taxon>
        <taxon>Cytophagia</taxon>
        <taxon>Cytophagales</taxon>
        <taxon>Cytophagaceae</taxon>
        <taxon>Spirosoma</taxon>
    </lineage>
</organism>
<evidence type="ECO:0000256" key="1">
    <source>
        <dbReference type="SAM" id="MobiDB-lite"/>
    </source>
</evidence>
<dbReference type="AlphaFoldDB" id="A0A2K8Z9Q6"/>
<accession>A0A2K8Z9Q6</accession>
<dbReference type="Proteomes" id="UP000232883">
    <property type="component" value="Chromosome"/>
</dbReference>
<gene>
    <name evidence="2" type="ORF">CWM47_34870</name>
</gene>
<keyword evidence="3" id="KW-1185">Reference proteome</keyword>
<sequence length="147" mass="16293">MSVVACQSKPTSEATTPPTDSMAQTASKPTSVADLEKQVLAVHDSVMPAMSDLMKLKKEVTQQLSELDKQPVSADIRLRQAQGKAIKAALDQADQSMMDWMHHYNGDTLAKLKEQQALDYLKAEQQRVDAMSQLMRKSINDAQAYLK</sequence>
<dbReference type="KEGG" id="spir:CWM47_34870"/>
<name>A0A2K8Z9Q6_9BACT</name>
<evidence type="ECO:0000313" key="3">
    <source>
        <dbReference type="Proteomes" id="UP000232883"/>
    </source>
</evidence>
<dbReference type="SUPFAM" id="SSF58010">
    <property type="entry name" value="Fibrinogen coiled-coil and central regions"/>
    <property type="match status" value="1"/>
</dbReference>
<evidence type="ECO:0000313" key="2">
    <source>
        <dbReference type="EMBL" id="AUD06580.1"/>
    </source>
</evidence>
<proteinExistence type="predicted"/>
<feature type="region of interest" description="Disordered" evidence="1">
    <location>
        <begin position="1"/>
        <end position="30"/>
    </location>
</feature>
<dbReference type="EMBL" id="CP025096">
    <property type="protein sequence ID" value="AUD06580.1"/>
    <property type="molecule type" value="Genomic_DNA"/>
</dbReference>
<reference evidence="2 3" key="1">
    <citation type="submission" date="2017-11" db="EMBL/GenBank/DDBJ databases">
        <title>Taxonomic description and genome sequences of Spirosoma HA7 sp. nov., isolated from pollen microhabitat of Corylus avellana.</title>
        <authorList>
            <person name="Ambika Manirajan B."/>
            <person name="Suarez C."/>
            <person name="Ratering S."/>
            <person name="Geissler-Plaum R."/>
            <person name="Cardinale M."/>
            <person name="Sylvia S."/>
        </authorList>
    </citation>
    <scope>NUCLEOTIDE SEQUENCE [LARGE SCALE GENOMIC DNA]</scope>
    <source>
        <strain evidence="2 3">HA7</strain>
    </source>
</reference>
<protein>
    <submittedName>
        <fullName evidence="2">Viral A-type inclusion protein</fullName>
    </submittedName>
</protein>
<feature type="compositionally biased region" description="Polar residues" evidence="1">
    <location>
        <begin position="8"/>
        <end position="30"/>
    </location>
</feature>